<comment type="caution">
    <text evidence="1">The sequence shown here is derived from an EMBL/GenBank/DDBJ whole genome shotgun (WGS) entry which is preliminary data.</text>
</comment>
<protein>
    <submittedName>
        <fullName evidence="1">Uncharacterized protein</fullName>
    </submittedName>
</protein>
<reference evidence="1 2" key="1">
    <citation type="submission" date="2024-02" db="EMBL/GenBank/DDBJ databases">
        <title>Adaptive strategies in a cosmopolitan and abundant soil bacterium.</title>
        <authorList>
            <person name="Carini P."/>
        </authorList>
    </citation>
    <scope>NUCLEOTIDE SEQUENCE [LARGE SCALE GENOMIC DNA]</scope>
    <source>
        <strain evidence="1 2">AZCC 1608</strain>
    </source>
</reference>
<evidence type="ECO:0000313" key="2">
    <source>
        <dbReference type="Proteomes" id="UP001364224"/>
    </source>
</evidence>
<gene>
    <name evidence="1" type="ORF">V1286_002116</name>
</gene>
<organism evidence="1 2">
    <name type="scientific">Bradyrhizobium algeriense</name>
    <dbReference type="NCBI Taxonomy" id="634784"/>
    <lineage>
        <taxon>Bacteria</taxon>
        <taxon>Pseudomonadati</taxon>
        <taxon>Pseudomonadota</taxon>
        <taxon>Alphaproteobacteria</taxon>
        <taxon>Hyphomicrobiales</taxon>
        <taxon>Nitrobacteraceae</taxon>
        <taxon>Bradyrhizobium</taxon>
    </lineage>
</organism>
<dbReference type="EMBL" id="JAZHRV010000001">
    <property type="protein sequence ID" value="MEH2554587.1"/>
    <property type="molecule type" value="Genomic_DNA"/>
</dbReference>
<name>A0ABU8B8W3_9BRAD</name>
<proteinExistence type="predicted"/>
<dbReference type="RefSeq" id="WP_334479378.1">
    <property type="nucleotide sequence ID" value="NZ_JAZHRV010000001.1"/>
</dbReference>
<dbReference type="Proteomes" id="UP001364224">
    <property type="component" value="Unassembled WGS sequence"/>
</dbReference>
<evidence type="ECO:0000313" key="1">
    <source>
        <dbReference type="EMBL" id="MEH2554587.1"/>
    </source>
</evidence>
<keyword evidence="2" id="KW-1185">Reference proteome</keyword>
<accession>A0ABU8B8W3</accession>
<sequence length="63" mass="6875">MYLENTENAIDKAESLASELCIVRPELCSTGCAVRVTDGDSNELYRTPVDRPLMESSVAHDAS</sequence>